<comment type="caution">
    <text evidence="2">The sequence shown here is derived from an EMBL/GenBank/DDBJ whole genome shotgun (WGS) entry which is preliminary data.</text>
</comment>
<sequence>MLSRISRRLINAHQYYTRQLLHITKKLNASNIDSNYYYQEFVIPTVAHVFNLSMGIYDSSKLDIDVIVLDEGNIRQSLTDGRQIFHPVKHDSLLLVNAIL</sequence>
<name>A0A818RJ07_9BILA</name>
<dbReference type="EMBL" id="CAJNOO010002645">
    <property type="protein sequence ID" value="CAF1286161.1"/>
    <property type="molecule type" value="Genomic_DNA"/>
</dbReference>
<dbReference type="EMBL" id="CAJOAX010000797">
    <property type="protein sequence ID" value="CAF3651587.1"/>
    <property type="molecule type" value="Genomic_DNA"/>
</dbReference>
<dbReference type="Proteomes" id="UP000663823">
    <property type="component" value="Unassembled WGS sequence"/>
</dbReference>
<reference evidence="2" key="1">
    <citation type="submission" date="2021-02" db="EMBL/GenBank/DDBJ databases">
        <authorList>
            <person name="Nowell W R."/>
        </authorList>
    </citation>
    <scope>NUCLEOTIDE SEQUENCE</scope>
</reference>
<dbReference type="Proteomes" id="UP000663882">
    <property type="component" value="Unassembled WGS sequence"/>
</dbReference>
<accession>A0A818RJ07</accession>
<dbReference type="AlphaFoldDB" id="A0A818RJ07"/>
<proteinExistence type="predicted"/>
<gene>
    <name evidence="2" type="ORF">OTI717_LOCUS9402</name>
    <name evidence="1" type="ORF">RFH988_LOCUS28965</name>
</gene>
<evidence type="ECO:0000313" key="1">
    <source>
        <dbReference type="EMBL" id="CAF1286161.1"/>
    </source>
</evidence>
<evidence type="ECO:0000313" key="2">
    <source>
        <dbReference type="EMBL" id="CAF3651587.1"/>
    </source>
</evidence>
<evidence type="ECO:0000313" key="3">
    <source>
        <dbReference type="Proteomes" id="UP000663823"/>
    </source>
</evidence>
<organism evidence="2 3">
    <name type="scientific">Rotaria sordida</name>
    <dbReference type="NCBI Taxonomy" id="392033"/>
    <lineage>
        <taxon>Eukaryota</taxon>
        <taxon>Metazoa</taxon>
        <taxon>Spiralia</taxon>
        <taxon>Gnathifera</taxon>
        <taxon>Rotifera</taxon>
        <taxon>Eurotatoria</taxon>
        <taxon>Bdelloidea</taxon>
        <taxon>Philodinida</taxon>
        <taxon>Philodinidae</taxon>
        <taxon>Rotaria</taxon>
    </lineage>
</organism>
<protein>
    <submittedName>
        <fullName evidence="2">Uncharacterized protein</fullName>
    </submittedName>
</protein>